<organism evidence="14 15">
    <name type="scientific">Allacma fusca</name>
    <dbReference type="NCBI Taxonomy" id="39272"/>
    <lineage>
        <taxon>Eukaryota</taxon>
        <taxon>Metazoa</taxon>
        <taxon>Ecdysozoa</taxon>
        <taxon>Arthropoda</taxon>
        <taxon>Hexapoda</taxon>
        <taxon>Collembola</taxon>
        <taxon>Symphypleona</taxon>
        <taxon>Sminthuridae</taxon>
        <taxon>Allacma</taxon>
    </lineage>
</organism>
<keyword evidence="5" id="KW-0970">Cilium biogenesis/degradation</keyword>
<dbReference type="AlphaFoldDB" id="A0A8J2LIQ5"/>
<dbReference type="InterPro" id="IPR057979">
    <property type="entry name" value="TPR_IFT121"/>
</dbReference>
<dbReference type="EMBL" id="CAJVCH010570042">
    <property type="protein sequence ID" value="CAG7833859.1"/>
    <property type="molecule type" value="Genomic_DNA"/>
</dbReference>
<feature type="domain" description="IFT80/172/WDR35 TPR" evidence="10">
    <location>
        <begin position="705"/>
        <end position="787"/>
    </location>
</feature>
<keyword evidence="8" id="KW-0966">Cell projection</keyword>
<evidence type="ECO:0000313" key="15">
    <source>
        <dbReference type="Proteomes" id="UP000708208"/>
    </source>
</evidence>
<name>A0A8J2LIQ5_9HEXA</name>
<dbReference type="InterPro" id="IPR056158">
    <property type="entry name" value="Beta-prop_IFT121_2nd"/>
</dbReference>
<evidence type="ECO:0000256" key="1">
    <source>
        <dbReference type="ARBA" id="ARBA00004120"/>
    </source>
</evidence>
<dbReference type="GO" id="GO:0030991">
    <property type="term" value="C:intraciliary transport particle A"/>
    <property type="evidence" value="ECO:0007669"/>
    <property type="project" value="TreeGrafter"/>
</dbReference>
<reference evidence="14" key="1">
    <citation type="submission" date="2021-06" db="EMBL/GenBank/DDBJ databases">
        <authorList>
            <person name="Hodson N. C."/>
            <person name="Mongue J. A."/>
            <person name="Jaron S. K."/>
        </authorList>
    </citation>
    <scope>NUCLEOTIDE SEQUENCE</scope>
</reference>
<dbReference type="Proteomes" id="UP000708208">
    <property type="component" value="Unassembled WGS sequence"/>
</dbReference>
<dbReference type="PANTHER" id="PTHR12764">
    <property type="entry name" value="WD REPEAT DOMAIN-RELATED"/>
    <property type="match status" value="1"/>
</dbReference>
<evidence type="ECO:0000256" key="6">
    <source>
        <dbReference type="ARBA" id="ARBA00023069"/>
    </source>
</evidence>
<protein>
    <recommendedName>
        <fullName evidence="16">WD repeat-containing protein 35</fullName>
    </recommendedName>
</protein>
<dbReference type="OrthoDB" id="10260567at2759"/>
<evidence type="ECO:0000259" key="10">
    <source>
        <dbReference type="Pfam" id="PF23387"/>
    </source>
</evidence>
<keyword evidence="15" id="KW-1185">Reference proteome</keyword>
<dbReference type="PIRSF" id="PIRSF037536">
    <property type="entry name" value="WD_repeat_p35"/>
    <property type="match status" value="1"/>
</dbReference>
<dbReference type="InterPro" id="IPR056170">
    <property type="entry name" value="Znf_IFT121-like"/>
</dbReference>
<evidence type="ECO:0000313" key="14">
    <source>
        <dbReference type="EMBL" id="CAG7833859.1"/>
    </source>
</evidence>
<dbReference type="Pfam" id="PF23145">
    <property type="entry name" value="Zf_2nd_IFT121"/>
    <property type="match status" value="1"/>
</dbReference>
<dbReference type="Pfam" id="PF25768">
    <property type="entry name" value="TPR_IFT121"/>
    <property type="match status" value="1"/>
</dbReference>
<feature type="domain" description="IFT121/TULP4 N-terminal" evidence="12">
    <location>
        <begin position="1"/>
        <end position="351"/>
    </location>
</feature>
<accession>A0A8J2LIQ5</accession>
<dbReference type="Pfam" id="PF23387">
    <property type="entry name" value="TPR_IFT80_172"/>
    <property type="match status" value="1"/>
</dbReference>
<keyword evidence="2" id="KW-0963">Cytoplasm</keyword>
<evidence type="ECO:0000256" key="2">
    <source>
        <dbReference type="ARBA" id="ARBA00022490"/>
    </source>
</evidence>
<dbReference type="InterPro" id="IPR039857">
    <property type="entry name" value="Ift122/121"/>
</dbReference>
<keyword evidence="7" id="KW-0206">Cytoskeleton</keyword>
<sequence>MFAYLSKKLEMPSGANVRCVAWSAEEGFLACGCDNGLLKVLKIEVVQQNKETGIVPRGYLAAPTNIAMNQTLEGHSSHIQVIAWNNVHQKLTTSDSKVRCLIIVWMMYKGSWYEEMVNNRNRSTVRGLGWSQCGSKICIVYEDGGVIVGSADGNRLWGKDLKGTVLTGVTWAPEGKQILFTLANGEIHIYDQNGSFTSKLTIPRWKSGGGSSTPDPDGKDEPITCVRWYSAPEGIIPTAPTLAIVWKQNGLSLLHGIADENPTELETNVIATCGEWSPNGQYFAIGGTPLNRPPGERKPGDFDQVNIFSAFGSFLQTIKIPGTPCLSLAWDALSLRLALGAGANIFFANLRPSYKFALYGPGILAYAFSRPDGTSHMGFWDQTKQLTTQEIPGKAVDVKGNDDHCAILSLSSSGSYNITILNSVGAPVDSLSIVTIDPFMINLTDSVLVCVAANAVLIWRFQSSSTQRIGTDLVTRKRERTFHIDESPSIIGDSVEESTFKEPVDYLKKPTKDPAVCSDATNQILIVSRESGRLQVYSLPHGALMNTIETSFEMSFYPHRIWVNIDGTQLAMVDKQGHLNVCGLGNSTTKAAVVKKLDRKDVWNLIWARDNPNLMCVMEKTRMYVMRNGEPEEPVLTSAYLAYFKDLKVTSVLMDELMANPENPNKEQIVTLESRALRDTRLLIDNGTSLSDVTRYVEDNSHPCLWRLLAQAALNRLNLQVAETAFVRCRDYAGVQLTKRVGNISHELIRKAEVASFFGDFEKAETLYLEADRKDLASEMWKLLGEWRRVESASMPVPRHRASDRAHREMCLAMGDMHAENQEWTKALTFYEAADDNAKMIYCYLMLEDYISLEKMANSLRENDILLVQIASAFASVGLCGEAVKAYMKCDKPEKAVETAISLSQWNLALELAQKRSLSIVGPVLLRYVTHLLKTGEIMPAVELLKKSDKPYAAGKLLAMMALKELRSEEPRLVMIKKIFILSAMMFNYKTKRFFRGTPNTAAASAVVEGDEDISFENYIPDEYRPTPEIYKWMRETPWRGTEAVHLLILVQRFILTGQYANATRTSLQLRNFADILGEERVNALLALSAANSRNFGTCSRAFMLLESLNEEYAETASELFSEHNPKDSRVHKVECYKCSTTIPDNVSTCSGCNTKFEICIMSGRPLSDDIVNIWTCQVCRHSADMKEVKSRHFCPLCHSERLSTIEEFS</sequence>
<proteinExistence type="predicted"/>
<evidence type="ECO:0000256" key="8">
    <source>
        <dbReference type="ARBA" id="ARBA00023273"/>
    </source>
</evidence>
<dbReference type="InterPro" id="IPR057361">
    <property type="entry name" value="TPR_WDR35"/>
</dbReference>
<dbReference type="GO" id="GO:0035721">
    <property type="term" value="P:intraciliary retrograde transport"/>
    <property type="evidence" value="ECO:0007669"/>
    <property type="project" value="TreeGrafter"/>
</dbReference>
<evidence type="ECO:0000259" key="11">
    <source>
        <dbReference type="Pfam" id="PF23390"/>
    </source>
</evidence>
<evidence type="ECO:0000259" key="13">
    <source>
        <dbReference type="Pfam" id="PF25768"/>
    </source>
</evidence>
<dbReference type="Pfam" id="PF23390">
    <property type="entry name" value="Beta-prop_WDR35_2nd"/>
    <property type="match status" value="1"/>
</dbReference>
<feature type="domain" description="IFT121 second beta-propeller" evidence="11">
    <location>
        <begin position="364"/>
        <end position="673"/>
    </location>
</feature>
<dbReference type="Pfam" id="PF24797">
    <property type="entry name" value="Beta-prop_WDR35_TULP_N"/>
    <property type="match status" value="1"/>
</dbReference>
<comment type="caution">
    <text evidence="14">The sequence shown here is derived from an EMBL/GenBank/DDBJ whole genome shotgun (WGS) entry which is preliminary data.</text>
</comment>
<evidence type="ECO:0000259" key="9">
    <source>
        <dbReference type="Pfam" id="PF23145"/>
    </source>
</evidence>
<keyword evidence="3" id="KW-0853">WD repeat</keyword>
<evidence type="ECO:0000256" key="3">
    <source>
        <dbReference type="ARBA" id="ARBA00022574"/>
    </source>
</evidence>
<keyword evidence="6" id="KW-0969">Cilium</keyword>
<dbReference type="GO" id="GO:1905515">
    <property type="term" value="P:non-motile cilium assembly"/>
    <property type="evidence" value="ECO:0007669"/>
    <property type="project" value="TreeGrafter"/>
</dbReference>
<evidence type="ECO:0000256" key="4">
    <source>
        <dbReference type="ARBA" id="ARBA00022737"/>
    </source>
</evidence>
<dbReference type="GO" id="GO:0097730">
    <property type="term" value="C:non-motile cilium"/>
    <property type="evidence" value="ECO:0007669"/>
    <property type="project" value="TreeGrafter"/>
</dbReference>
<keyword evidence="4" id="KW-0677">Repeat</keyword>
<dbReference type="InterPro" id="IPR056159">
    <property type="entry name" value="Beta-prop_IFT121_TULP_N"/>
</dbReference>
<dbReference type="GO" id="GO:0061512">
    <property type="term" value="P:protein localization to cilium"/>
    <property type="evidence" value="ECO:0007669"/>
    <property type="project" value="TreeGrafter"/>
</dbReference>
<evidence type="ECO:0008006" key="16">
    <source>
        <dbReference type="Google" id="ProtNLM"/>
    </source>
</evidence>
<evidence type="ECO:0000256" key="7">
    <source>
        <dbReference type="ARBA" id="ARBA00023212"/>
    </source>
</evidence>
<feature type="domain" description="IFT121-like TPR repeats" evidence="13">
    <location>
        <begin position="1037"/>
        <end position="1128"/>
    </location>
</feature>
<dbReference type="InterPro" id="IPR017233">
    <property type="entry name" value="WDR35"/>
</dbReference>
<gene>
    <name evidence="14" type="ORF">AFUS01_LOCUS43434</name>
</gene>
<feature type="domain" description="IFT121-like zinc finger" evidence="9">
    <location>
        <begin position="1159"/>
        <end position="1201"/>
    </location>
</feature>
<dbReference type="PANTHER" id="PTHR12764:SF5">
    <property type="entry name" value="LD29485P"/>
    <property type="match status" value="1"/>
</dbReference>
<dbReference type="Pfam" id="PF25170">
    <property type="entry name" value="TPR_WDR35"/>
    <property type="match status" value="1"/>
</dbReference>
<evidence type="ECO:0000256" key="5">
    <source>
        <dbReference type="ARBA" id="ARBA00022794"/>
    </source>
</evidence>
<dbReference type="InterPro" id="IPR056157">
    <property type="entry name" value="TPR_IFT80_172_dom"/>
</dbReference>
<comment type="subcellular location">
    <subcellularLocation>
        <location evidence="1">Cytoplasm</location>
        <location evidence="1">Cytoskeleton</location>
        <location evidence="1">Cilium basal body</location>
    </subcellularLocation>
</comment>
<evidence type="ECO:0000259" key="12">
    <source>
        <dbReference type="Pfam" id="PF24797"/>
    </source>
</evidence>